<reference evidence="1 2" key="1">
    <citation type="submission" date="2014-04" db="EMBL/GenBank/DDBJ databases">
        <authorList>
            <consortium name="DOE Joint Genome Institute"/>
            <person name="Kuo A."/>
            <person name="Kohler A."/>
            <person name="Costa M.D."/>
            <person name="Nagy L.G."/>
            <person name="Floudas D."/>
            <person name="Copeland A."/>
            <person name="Barry K.W."/>
            <person name="Cichocki N."/>
            <person name="Veneault-Fourrey C."/>
            <person name="LaButti K."/>
            <person name="Lindquist E.A."/>
            <person name="Lipzen A."/>
            <person name="Lundell T."/>
            <person name="Morin E."/>
            <person name="Murat C."/>
            <person name="Sun H."/>
            <person name="Tunlid A."/>
            <person name="Henrissat B."/>
            <person name="Grigoriev I.V."/>
            <person name="Hibbett D.S."/>
            <person name="Martin F."/>
            <person name="Nordberg H.P."/>
            <person name="Cantor M.N."/>
            <person name="Hua S.X."/>
        </authorList>
    </citation>
    <scope>NUCLEOTIDE SEQUENCE [LARGE SCALE GENOMIC DNA]</scope>
    <source>
        <strain evidence="1 2">Marx 270</strain>
    </source>
</reference>
<dbReference type="HOGENOM" id="CLU_1595220_0_0_1"/>
<evidence type="ECO:0000313" key="2">
    <source>
        <dbReference type="Proteomes" id="UP000054217"/>
    </source>
</evidence>
<dbReference type="Proteomes" id="UP000054217">
    <property type="component" value="Unassembled WGS sequence"/>
</dbReference>
<accession>A0A0C3JPI1</accession>
<dbReference type="InParanoid" id="A0A0C3JPI1"/>
<organism evidence="1 2">
    <name type="scientific">Pisolithus tinctorius Marx 270</name>
    <dbReference type="NCBI Taxonomy" id="870435"/>
    <lineage>
        <taxon>Eukaryota</taxon>
        <taxon>Fungi</taxon>
        <taxon>Dikarya</taxon>
        <taxon>Basidiomycota</taxon>
        <taxon>Agaricomycotina</taxon>
        <taxon>Agaricomycetes</taxon>
        <taxon>Agaricomycetidae</taxon>
        <taxon>Boletales</taxon>
        <taxon>Sclerodermatineae</taxon>
        <taxon>Pisolithaceae</taxon>
        <taxon>Pisolithus</taxon>
    </lineage>
</organism>
<reference evidence="2" key="2">
    <citation type="submission" date="2015-01" db="EMBL/GenBank/DDBJ databases">
        <title>Evolutionary Origins and Diversification of the Mycorrhizal Mutualists.</title>
        <authorList>
            <consortium name="DOE Joint Genome Institute"/>
            <consortium name="Mycorrhizal Genomics Consortium"/>
            <person name="Kohler A."/>
            <person name="Kuo A."/>
            <person name="Nagy L.G."/>
            <person name="Floudas D."/>
            <person name="Copeland A."/>
            <person name="Barry K.W."/>
            <person name="Cichocki N."/>
            <person name="Veneault-Fourrey C."/>
            <person name="LaButti K."/>
            <person name="Lindquist E.A."/>
            <person name="Lipzen A."/>
            <person name="Lundell T."/>
            <person name="Morin E."/>
            <person name="Murat C."/>
            <person name="Riley R."/>
            <person name="Ohm R."/>
            <person name="Sun H."/>
            <person name="Tunlid A."/>
            <person name="Henrissat B."/>
            <person name="Grigoriev I.V."/>
            <person name="Hibbett D.S."/>
            <person name="Martin F."/>
        </authorList>
    </citation>
    <scope>NUCLEOTIDE SEQUENCE [LARGE SCALE GENOMIC DNA]</scope>
    <source>
        <strain evidence="2">Marx 270</strain>
    </source>
</reference>
<name>A0A0C3JPI1_PISTI</name>
<sequence>MHSSDSVAATKSSDRPCVSLAILPVTRSYPGSLPKSKYPSEHPPVGSVMFQSESRKAHFSNHFVALGYRLTLLHAEDTRIPAEQSFYSTTTIYPSTPSQLRDAIQVRGNFTSPASKEHSLAFSEYQGTHDTLEHPGILEIREAYRENSTTRPVNLSTRFAPLRHTLP</sequence>
<dbReference type="EMBL" id="KN832005">
    <property type="protein sequence ID" value="KIN99366.1"/>
    <property type="molecule type" value="Genomic_DNA"/>
</dbReference>
<protein>
    <submittedName>
        <fullName evidence="1">Uncharacterized protein</fullName>
    </submittedName>
</protein>
<keyword evidence="2" id="KW-1185">Reference proteome</keyword>
<evidence type="ECO:0000313" key="1">
    <source>
        <dbReference type="EMBL" id="KIN99366.1"/>
    </source>
</evidence>
<gene>
    <name evidence="1" type="ORF">M404DRAFT_30428</name>
</gene>
<proteinExistence type="predicted"/>
<dbReference type="AlphaFoldDB" id="A0A0C3JPI1"/>